<dbReference type="Gene3D" id="3.30.70.120">
    <property type="match status" value="1"/>
</dbReference>
<evidence type="ECO:0000313" key="3">
    <source>
        <dbReference type="Proteomes" id="UP000196880"/>
    </source>
</evidence>
<evidence type="ECO:0000256" key="1">
    <source>
        <dbReference type="ARBA" id="ARBA00010169"/>
    </source>
</evidence>
<dbReference type="InterPro" id="IPR015867">
    <property type="entry name" value="N-reg_PII/ATP_PRibTrfase_C"/>
</dbReference>
<dbReference type="GO" id="GO:0010038">
    <property type="term" value="P:response to metal ion"/>
    <property type="evidence" value="ECO:0007669"/>
    <property type="project" value="InterPro"/>
</dbReference>
<evidence type="ECO:0000313" key="2">
    <source>
        <dbReference type="EMBL" id="OWF66810.1"/>
    </source>
</evidence>
<sequence>MPHNSTENANDLLVVVTSLPNLEAATALARALVETNLAACVQMSEGLYSVYRWEGKVCEEQEVLLSAKTIALRWDEICTFIKESHPYDLPEILAFSPKEYEQQYGEWVQAEVNSKP</sequence>
<comment type="caution">
    <text evidence="2">The sequence shown here is derived from an EMBL/GenBank/DDBJ whole genome shotgun (WGS) entry which is preliminary data.</text>
</comment>
<dbReference type="OrthoDB" id="37622at2"/>
<dbReference type="Proteomes" id="UP000196880">
    <property type="component" value="Unassembled WGS sequence"/>
</dbReference>
<dbReference type="InterPro" id="IPR011322">
    <property type="entry name" value="N-reg_PII-like_a/b"/>
</dbReference>
<dbReference type="SUPFAM" id="SSF54913">
    <property type="entry name" value="GlnB-like"/>
    <property type="match status" value="1"/>
</dbReference>
<dbReference type="GO" id="GO:0005507">
    <property type="term" value="F:copper ion binding"/>
    <property type="evidence" value="ECO:0007669"/>
    <property type="project" value="TreeGrafter"/>
</dbReference>
<reference evidence="2 3" key="1">
    <citation type="submission" date="2017-03" db="EMBL/GenBank/DDBJ databases">
        <title>New species Polynucleobacter sp. MWH-EgelM1-30-B4.</title>
        <authorList>
            <person name="Hahn M.W."/>
        </authorList>
    </citation>
    <scope>NUCLEOTIDE SEQUENCE [LARGE SCALE GENOMIC DNA]</scope>
    <source>
        <strain evidence="2 3">MWH-EgelM1-30-B4</strain>
    </source>
</reference>
<protein>
    <submittedName>
        <fullName evidence="2">Cytochrome C biogenesis protein</fullName>
    </submittedName>
</protein>
<accession>A0A210S0Y2</accession>
<dbReference type="InterPro" id="IPR004323">
    <property type="entry name" value="Ion_tolerance_CutA"/>
</dbReference>
<proteinExistence type="inferred from homology"/>
<comment type="similarity">
    <text evidence="1">Belongs to the CutA family.</text>
</comment>
<dbReference type="PANTHER" id="PTHR23419:SF8">
    <property type="entry name" value="FI09726P"/>
    <property type="match status" value="1"/>
</dbReference>
<gene>
    <name evidence="2" type="ORF">B6A14_02285</name>
</gene>
<dbReference type="RefSeq" id="WP_087908812.1">
    <property type="nucleotide sequence ID" value="NZ_NAIA01000001.1"/>
</dbReference>
<dbReference type="EMBL" id="NAIA01000001">
    <property type="protein sequence ID" value="OWF66810.1"/>
    <property type="molecule type" value="Genomic_DNA"/>
</dbReference>
<dbReference type="Pfam" id="PF03091">
    <property type="entry name" value="CutA1"/>
    <property type="match status" value="1"/>
</dbReference>
<organism evidence="2 3">
    <name type="scientific">Polynucleobacter hirudinilacicola</name>
    <dbReference type="NCBI Taxonomy" id="1743166"/>
    <lineage>
        <taxon>Bacteria</taxon>
        <taxon>Pseudomonadati</taxon>
        <taxon>Pseudomonadota</taxon>
        <taxon>Betaproteobacteria</taxon>
        <taxon>Burkholderiales</taxon>
        <taxon>Burkholderiaceae</taxon>
        <taxon>Polynucleobacter</taxon>
    </lineage>
</organism>
<dbReference type="AlphaFoldDB" id="A0A210S0Y2"/>
<keyword evidence="3" id="KW-1185">Reference proteome</keyword>
<name>A0A210S0Y2_9BURK</name>
<dbReference type="PANTHER" id="PTHR23419">
    <property type="entry name" value="DIVALENT CATION TOLERANCE CUTA-RELATED"/>
    <property type="match status" value="1"/>
</dbReference>